<dbReference type="Gene3D" id="3.30.70.120">
    <property type="match status" value="1"/>
</dbReference>
<evidence type="ECO:0000313" key="2">
    <source>
        <dbReference type="EMBL" id="RDC59984.1"/>
    </source>
</evidence>
<dbReference type="AlphaFoldDB" id="A0A369Q5I7"/>
<organism evidence="2 3">
    <name type="scientific">Alteripontixanthobacter maritimus</name>
    <dbReference type="NCBI Taxonomy" id="2161824"/>
    <lineage>
        <taxon>Bacteria</taxon>
        <taxon>Pseudomonadati</taxon>
        <taxon>Pseudomonadota</taxon>
        <taxon>Alphaproteobacteria</taxon>
        <taxon>Sphingomonadales</taxon>
        <taxon>Erythrobacteraceae</taxon>
        <taxon>Alteripontixanthobacter</taxon>
    </lineage>
</organism>
<evidence type="ECO:0000313" key="3">
    <source>
        <dbReference type="Proteomes" id="UP000253727"/>
    </source>
</evidence>
<dbReference type="EMBL" id="QBKA01000002">
    <property type="protein sequence ID" value="RDC59984.1"/>
    <property type="molecule type" value="Genomic_DNA"/>
</dbReference>
<gene>
    <name evidence="2" type="ORF">HME9302_01182</name>
</gene>
<reference evidence="2 3" key="1">
    <citation type="submission" date="2018-04" db="EMBL/GenBank/DDBJ databases">
        <title>Altererythrobacter sp. HME9302 genome sequencing and assembly.</title>
        <authorList>
            <person name="Kang H."/>
            <person name="Kim H."/>
            <person name="Joh K."/>
        </authorList>
    </citation>
    <scope>NUCLEOTIDE SEQUENCE [LARGE SCALE GENOMIC DNA]</scope>
    <source>
        <strain evidence="2 3">HME9302</strain>
    </source>
</reference>
<dbReference type="InterPro" id="IPR011322">
    <property type="entry name" value="N-reg_PII-like_a/b"/>
</dbReference>
<dbReference type="Proteomes" id="UP000253727">
    <property type="component" value="Unassembled WGS sequence"/>
</dbReference>
<accession>A0A369Q5I7</accession>
<protein>
    <recommendedName>
        <fullName evidence="1">Nitrogen regulatory protein P-II</fullName>
    </recommendedName>
</protein>
<comment type="caution">
    <text evidence="2">The sequence shown here is derived from an EMBL/GenBank/DDBJ whole genome shotgun (WGS) entry which is preliminary data.</text>
</comment>
<name>A0A369Q5I7_9SPHN</name>
<dbReference type="GO" id="GO:0006808">
    <property type="term" value="P:regulation of nitrogen utilization"/>
    <property type="evidence" value="ECO:0007669"/>
    <property type="project" value="InterPro"/>
</dbReference>
<dbReference type="Pfam" id="PF00543">
    <property type="entry name" value="P-II"/>
    <property type="match status" value="1"/>
</dbReference>
<evidence type="ECO:0000256" key="1">
    <source>
        <dbReference type="ARBA" id="ARBA00015681"/>
    </source>
</evidence>
<dbReference type="SUPFAM" id="SSF54913">
    <property type="entry name" value="GlnB-like"/>
    <property type="match status" value="1"/>
</dbReference>
<sequence length="104" mass="10995">MPDTVTRKRLEILADTALLPRVVEMIERSGISGYSIVRVAAGGSRASGKWSSDDFTGASAKSIVIALASAEKAEALTTEIAPLLTSQGFLLTIGDVEVVRGERF</sequence>
<dbReference type="InterPro" id="IPR015867">
    <property type="entry name" value="N-reg_PII/ATP_PRibTrfase_C"/>
</dbReference>
<dbReference type="InterPro" id="IPR002187">
    <property type="entry name" value="N-reg_PII"/>
</dbReference>
<proteinExistence type="predicted"/>
<dbReference type="RefSeq" id="WP_115366233.1">
    <property type="nucleotide sequence ID" value="NZ_QBKA01000002.1"/>
</dbReference>
<dbReference type="OrthoDB" id="7595716at2"/>
<dbReference type="GO" id="GO:0030234">
    <property type="term" value="F:enzyme regulator activity"/>
    <property type="evidence" value="ECO:0007669"/>
    <property type="project" value="InterPro"/>
</dbReference>
<keyword evidence="3" id="KW-1185">Reference proteome</keyword>